<organism evidence="1 2">
    <name type="scientific">Chryseobacterium formosus</name>
    <dbReference type="NCBI Taxonomy" id="1537363"/>
    <lineage>
        <taxon>Bacteria</taxon>
        <taxon>Pseudomonadati</taxon>
        <taxon>Bacteroidota</taxon>
        <taxon>Flavobacteriia</taxon>
        <taxon>Flavobacteriales</taxon>
        <taxon>Weeksellaceae</taxon>
        <taxon>Chryseobacterium group</taxon>
        <taxon>Chryseobacterium</taxon>
    </lineage>
</organism>
<proteinExistence type="predicted"/>
<sequence length="243" mass="28753">MENPIDLYDNLFFSKELEYAIFQLKSGEVFSAKNNSLEKLEITKIVDSKNNNVRYFNYKDGKKKWGIIHISGHEIIPPIYDYISPLIADEFYKIFMGDYSWEYDDHSSDYFSEHIDTHSWNGDYFMGKLSTGQWGLVAIHGSSYTVLIAPEFSWLIMIDKKIVCCNVGGSLIKWYDGDDKKEYIQVYDGLWKVIEASKWHNRVETELGDFEEVVEKFKSEYSKQFIEEFTYTYQFIFDPQKIY</sequence>
<dbReference type="Proteomes" id="UP001073122">
    <property type="component" value="Unassembled WGS sequence"/>
</dbReference>
<reference evidence="1" key="1">
    <citation type="submission" date="2022-10" db="EMBL/GenBank/DDBJ databases">
        <title>Chryseobacterium sp. nov., a novel bacterial species.</title>
        <authorList>
            <person name="Cao Y."/>
        </authorList>
    </citation>
    <scope>NUCLEOTIDE SEQUENCE</scope>
    <source>
        <strain evidence="1">CCTCC AB2015118</strain>
    </source>
</reference>
<accession>A0ABT3XXJ3</accession>
<name>A0ABT3XXJ3_9FLAO</name>
<evidence type="ECO:0000313" key="1">
    <source>
        <dbReference type="EMBL" id="MCX8526362.1"/>
    </source>
</evidence>
<keyword evidence="2" id="KW-1185">Reference proteome</keyword>
<protein>
    <submittedName>
        <fullName evidence="1">Uncharacterized protein</fullName>
    </submittedName>
</protein>
<evidence type="ECO:0000313" key="2">
    <source>
        <dbReference type="Proteomes" id="UP001073122"/>
    </source>
</evidence>
<dbReference type="RefSeq" id="WP_267267594.1">
    <property type="nucleotide sequence ID" value="NZ_JAOVZW010000033.1"/>
</dbReference>
<dbReference type="EMBL" id="JAOVZW010000033">
    <property type="protein sequence ID" value="MCX8526362.1"/>
    <property type="molecule type" value="Genomic_DNA"/>
</dbReference>
<comment type="caution">
    <text evidence="1">The sequence shown here is derived from an EMBL/GenBank/DDBJ whole genome shotgun (WGS) entry which is preliminary data.</text>
</comment>
<gene>
    <name evidence="1" type="ORF">OF897_20810</name>
</gene>